<evidence type="ECO:0000313" key="1">
    <source>
        <dbReference type="EMBL" id="WNG47835.1"/>
    </source>
</evidence>
<gene>
    <name evidence="1" type="ORF">F0U60_29645</name>
</gene>
<proteinExistence type="predicted"/>
<organism evidence="1 2">
    <name type="scientific">Archangium minus</name>
    <dbReference type="NCBI Taxonomy" id="83450"/>
    <lineage>
        <taxon>Bacteria</taxon>
        <taxon>Pseudomonadati</taxon>
        <taxon>Myxococcota</taxon>
        <taxon>Myxococcia</taxon>
        <taxon>Myxococcales</taxon>
        <taxon>Cystobacterineae</taxon>
        <taxon>Archangiaceae</taxon>
        <taxon>Archangium</taxon>
    </lineage>
</organism>
<accession>A0ABY9WXG6</accession>
<dbReference type="SUPFAM" id="SSF160104">
    <property type="entry name" value="Acetoacetate decarboxylase-like"/>
    <property type="match status" value="1"/>
</dbReference>
<dbReference type="InterPro" id="IPR023375">
    <property type="entry name" value="ADC_dom_sf"/>
</dbReference>
<dbReference type="Pfam" id="PF06314">
    <property type="entry name" value="ADC"/>
    <property type="match status" value="1"/>
</dbReference>
<dbReference type="EMBL" id="CP043494">
    <property type="protein sequence ID" value="WNG47835.1"/>
    <property type="molecule type" value="Genomic_DNA"/>
</dbReference>
<keyword evidence="2" id="KW-1185">Reference proteome</keyword>
<evidence type="ECO:0008006" key="3">
    <source>
        <dbReference type="Google" id="ProtNLM"/>
    </source>
</evidence>
<name>A0ABY9WXG6_9BACT</name>
<dbReference type="RefSeq" id="WP_395804619.1">
    <property type="nucleotide sequence ID" value="NZ_CP043494.1"/>
</dbReference>
<reference evidence="1 2" key="1">
    <citation type="submission" date="2019-08" db="EMBL/GenBank/DDBJ databases">
        <title>Archangium and Cystobacter genomes.</title>
        <authorList>
            <person name="Chen I.-C.K."/>
            <person name="Wielgoss S."/>
        </authorList>
    </citation>
    <scope>NUCLEOTIDE SEQUENCE [LARGE SCALE GENOMIC DNA]</scope>
    <source>
        <strain evidence="1 2">Cbm 6</strain>
    </source>
</reference>
<dbReference type="Proteomes" id="UP001611383">
    <property type="component" value="Chromosome"/>
</dbReference>
<dbReference type="Gene3D" id="2.40.400.10">
    <property type="entry name" value="Acetoacetate decarboxylase-like"/>
    <property type="match status" value="1"/>
</dbReference>
<evidence type="ECO:0000313" key="2">
    <source>
        <dbReference type="Proteomes" id="UP001611383"/>
    </source>
</evidence>
<sequence>MSQPLIYNRRMPMGFGPSAGPRWIPPPFVSDPSRSPKTTLAGVNARAERSRLEALLPSGLQLDGDGIFTVEVHVLEEIEWLAGRGYNILALYIPVTYRLGRNEGRGRFVPVMWESLTDPILTGRDELGANKIYAEILPPRVLSGRTHYSASWLGFRFFSMTLEGLATPGEASPVGSARPPLHDGVVSHKFVPRTGSPGEADADYLTLWPAPTGPVSLEEELRGTGQFAFTRATWEELPTQFHIVNALADLGELDFLGAFHARTRGGGNFSDVRILNG</sequence>
<protein>
    <recommendedName>
        <fullName evidence="3">Acetoacetate decarboxylase</fullName>
    </recommendedName>
</protein>
<dbReference type="InterPro" id="IPR010451">
    <property type="entry name" value="Acetoacetate_decarboxylase"/>
</dbReference>